<sequence length="86" mass="10199">MANPLCELEDVNELREFVKTDEFKELEKSVENEIGAEKLQLLREMCMEAVLLCRHKDKDGELPPGMFEEFVDKVKMWKFSGRRVEY</sequence>
<name>A0A1I7SE71_BURXY</name>
<organism evidence="1 2">
    <name type="scientific">Bursaphelenchus xylophilus</name>
    <name type="common">Pinewood nematode worm</name>
    <name type="synonym">Aphelenchoides xylophilus</name>
    <dbReference type="NCBI Taxonomy" id="6326"/>
    <lineage>
        <taxon>Eukaryota</taxon>
        <taxon>Metazoa</taxon>
        <taxon>Ecdysozoa</taxon>
        <taxon>Nematoda</taxon>
        <taxon>Chromadorea</taxon>
        <taxon>Rhabditida</taxon>
        <taxon>Tylenchina</taxon>
        <taxon>Tylenchomorpha</taxon>
        <taxon>Aphelenchoidea</taxon>
        <taxon>Aphelenchoididae</taxon>
        <taxon>Bursaphelenchus</taxon>
    </lineage>
</organism>
<dbReference type="WBParaSite" id="BXY_1132900.1">
    <property type="protein sequence ID" value="BXY_1132900.1"/>
    <property type="gene ID" value="BXY_1132900"/>
</dbReference>
<dbReference type="AlphaFoldDB" id="A0A1I7SE71"/>
<dbReference type="Proteomes" id="UP000095284">
    <property type="component" value="Unplaced"/>
</dbReference>
<reference evidence="2" key="1">
    <citation type="submission" date="2016-11" db="UniProtKB">
        <authorList>
            <consortium name="WormBaseParasite"/>
        </authorList>
    </citation>
    <scope>IDENTIFICATION</scope>
</reference>
<proteinExistence type="predicted"/>
<protein>
    <submittedName>
        <fullName evidence="2">Ovule protein</fullName>
    </submittedName>
</protein>
<evidence type="ECO:0000313" key="2">
    <source>
        <dbReference type="WBParaSite" id="BXY_1132900.1"/>
    </source>
</evidence>
<evidence type="ECO:0000313" key="1">
    <source>
        <dbReference type="Proteomes" id="UP000095284"/>
    </source>
</evidence>
<accession>A0A1I7SE71</accession>